<feature type="transmembrane region" description="Helical" evidence="1">
    <location>
        <begin position="299"/>
        <end position="315"/>
    </location>
</feature>
<evidence type="ECO:0000313" key="3">
    <source>
        <dbReference type="EMBL" id="SFQ75034.1"/>
    </source>
</evidence>
<dbReference type="RefSeq" id="WP_093538456.1">
    <property type="nucleotide sequence ID" value="NZ_FOXU01000010.1"/>
</dbReference>
<dbReference type="AlphaFoldDB" id="A0A1I6B275"/>
<evidence type="ECO:0000256" key="1">
    <source>
        <dbReference type="SAM" id="Phobius"/>
    </source>
</evidence>
<keyword evidence="1" id="KW-0472">Membrane</keyword>
<feature type="signal peptide" evidence="2">
    <location>
        <begin position="1"/>
        <end position="23"/>
    </location>
</feature>
<feature type="transmembrane region" description="Helical" evidence="1">
    <location>
        <begin position="321"/>
        <end position="343"/>
    </location>
</feature>
<dbReference type="OrthoDB" id="2959992at2"/>
<feature type="transmembrane region" description="Helical" evidence="1">
    <location>
        <begin position="269"/>
        <end position="287"/>
    </location>
</feature>
<keyword evidence="1" id="KW-1133">Transmembrane helix</keyword>
<reference evidence="4" key="1">
    <citation type="submission" date="2016-10" db="EMBL/GenBank/DDBJ databases">
        <authorList>
            <person name="Varghese N."/>
            <person name="Submissions S."/>
        </authorList>
    </citation>
    <scope>NUCLEOTIDE SEQUENCE [LARGE SCALE GENOMIC DNA]</scope>
    <source>
        <strain evidence="4">DSM 11706</strain>
    </source>
</reference>
<evidence type="ECO:0000256" key="2">
    <source>
        <dbReference type="SAM" id="SignalP"/>
    </source>
</evidence>
<name>A0A1I6B275_9BACI</name>
<gene>
    <name evidence="3" type="ORF">SAMN05421670_0105</name>
</gene>
<dbReference type="STRING" id="126156.SAMN05421670_0105"/>
<keyword evidence="4" id="KW-1185">Reference proteome</keyword>
<sequence>MRKQVIILLILASICIKPTSIFANGTSYFEEPTTPTGHVLPLEESVISIEGEKLYIEIEQEGEVSPYQMMFANIRVIYEMENKTEEDLLVPIAFPQPGVSSEWSVDLDGTDISITGNAPFYPEELIGNKPHREWIDPRTGQTYSFRGYDLIGASGKLGAKTFNITLNAKSRHTLTIEYKADLGIDERANLHPIYRLDYLLHPASYWSEFKNLDIEVKVPKRASVYVNLPLQKEGNTYVGAFDTLPEGNLVVFLSPHSGLLFNLFTSRSVALLALVIMLPIYYVIIRLMKRTSLKHQKGISLIILGVFALAGLDIVRHKILGYPITIVQYILYIICLLILWWMWSRVFRKNGKL</sequence>
<dbReference type="EMBL" id="FOXU01000010">
    <property type="protein sequence ID" value="SFQ75034.1"/>
    <property type="molecule type" value="Genomic_DNA"/>
</dbReference>
<keyword evidence="1" id="KW-0812">Transmembrane</keyword>
<evidence type="ECO:0000313" key="4">
    <source>
        <dbReference type="Proteomes" id="UP000198734"/>
    </source>
</evidence>
<protein>
    <submittedName>
        <fullName evidence="3">Uncharacterized protein</fullName>
    </submittedName>
</protein>
<dbReference type="Proteomes" id="UP000198734">
    <property type="component" value="Unassembled WGS sequence"/>
</dbReference>
<dbReference type="Gene3D" id="2.60.40.3680">
    <property type="match status" value="1"/>
</dbReference>
<keyword evidence="2" id="KW-0732">Signal</keyword>
<feature type="chain" id="PRO_5011728264" evidence="2">
    <location>
        <begin position="24"/>
        <end position="353"/>
    </location>
</feature>
<proteinExistence type="predicted"/>
<accession>A0A1I6B275</accession>
<organism evidence="3 4">
    <name type="scientific">Psychrobacillus psychrotolerans</name>
    <dbReference type="NCBI Taxonomy" id="126156"/>
    <lineage>
        <taxon>Bacteria</taxon>
        <taxon>Bacillati</taxon>
        <taxon>Bacillota</taxon>
        <taxon>Bacilli</taxon>
        <taxon>Bacillales</taxon>
        <taxon>Bacillaceae</taxon>
        <taxon>Psychrobacillus</taxon>
    </lineage>
</organism>